<dbReference type="PANTHER" id="PTHR30244">
    <property type="entry name" value="TRANSAMINASE"/>
    <property type="match status" value="1"/>
</dbReference>
<proteinExistence type="predicted"/>
<protein>
    <submittedName>
        <fullName evidence="2">Uncharacterized protein</fullName>
    </submittedName>
</protein>
<gene>
    <name evidence="2" type="ORF">BSL78_16892</name>
</gene>
<dbReference type="PANTHER" id="PTHR30244:SF34">
    <property type="entry name" value="DTDP-4-AMINO-4,6-DIDEOXYGALACTOSE TRANSAMINASE"/>
    <property type="match status" value="1"/>
</dbReference>
<dbReference type="AlphaFoldDB" id="A0A2G8KE23"/>
<dbReference type="GO" id="GO:0008483">
    <property type="term" value="F:transaminase activity"/>
    <property type="evidence" value="ECO:0007669"/>
    <property type="project" value="TreeGrafter"/>
</dbReference>
<dbReference type="GO" id="GO:0000271">
    <property type="term" value="P:polysaccharide biosynthetic process"/>
    <property type="evidence" value="ECO:0007669"/>
    <property type="project" value="TreeGrafter"/>
</dbReference>
<feature type="compositionally biased region" description="Low complexity" evidence="1">
    <location>
        <begin position="242"/>
        <end position="256"/>
    </location>
</feature>
<comment type="caution">
    <text evidence="2">The sequence shown here is derived from an EMBL/GenBank/DDBJ whole genome shotgun (WGS) entry which is preliminary data.</text>
</comment>
<keyword evidence="3" id="KW-1185">Reference proteome</keyword>
<dbReference type="InterPro" id="IPR015424">
    <property type="entry name" value="PyrdxlP-dep_Trfase"/>
</dbReference>
<dbReference type="EMBL" id="MRZV01000658">
    <property type="protein sequence ID" value="PIK46233.1"/>
    <property type="molecule type" value="Genomic_DNA"/>
</dbReference>
<dbReference type="STRING" id="307972.A0A2G8KE23"/>
<feature type="region of interest" description="Disordered" evidence="1">
    <location>
        <begin position="241"/>
        <end position="264"/>
    </location>
</feature>
<reference evidence="2 3" key="1">
    <citation type="journal article" date="2017" name="PLoS Biol.">
        <title>The sea cucumber genome provides insights into morphological evolution and visceral regeneration.</title>
        <authorList>
            <person name="Zhang X."/>
            <person name="Sun L."/>
            <person name="Yuan J."/>
            <person name="Sun Y."/>
            <person name="Gao Y."/>
            <person name="Zhang L."/>
            <person name="Li S."/>
            <person name="Dai H."/>
            <person name="Hamel J.F."/>
            <person name="Liu C."/>
            <person name="Yu Y."/>
            <person name="Liu S."/>
            <person name="Lin W."/>
            <person name="Guo K."/>
            <person name="Jin S."/>
            <person name="Xu P."/>
            <person name="Storey K.B."/>
            <person name="Huan P."/>
            <person name="Zhang T."/>
            <person name="Zhou Y."/>
            <person name="Zhang J."/>
            <person name="Lin C."/>
            <person name="Li X."/>
            <person name="Xing L."/>
            <person name="Huo D."/>
            <person name="Sun M."/>
            <person name="Wang L."/>
            <person name="Mercier A."/>
            <person name="Li F."/>
            <person name="Yang H."/>
            <person name="Xiang J."/>
        </authorList>
    </citation>
    <scope>NUCLEOTIDE SEQUENCE [LARGE SCALE GENOMIC DNA]</scope>
    <source>
        <strain evidence="2">Shaxun</strain>
        <tissue evidence="2">Muscle</tissue>
    </source>
</reference>
<dbReference type="Proteomes" id="UP000230750">
    <property type="component" value="Unassembled WGS sequence"/>
</dbReference>
<sequence>MTAINVPDVARIIVHHGLKVVPLDLDRFSLSADTGTLGRLITENTVAIFFTHLFGNMADLDDAIELAHSHGMHVIEDCSQCYDGPDSKGNSESDLVFYDFDVVRACTAFSGAIIRDEPDEVIKHLNKLGVNAVRSVVDLHVIAHSQREFTLEDGELHQDPLLFGLNYTDYPPDESLDITERIIYLPIHKHVTQYYLDEICLAVEIVLNKLAILRKYKSSLTIYGPYGPILNKPAKQIKKKQVSFSPTVTVRSSSPPQNKTQPNE</sequence>
<evidence type="ECO:0000256" key="1">
    <source>
        <dbReference type="SAM" id="MobiDB-lite"/>
    </source>
</evidence>
<dbReference type="GO" id="GO:0030170">
    <property type="term" value="F:pyridoxal phosphate binding"/>
    <property type="evidence" value="ECO:0007669"/>
    <property type="project" value="TreeGrafter"/>
</dbReference>
<accession>A0A2G8KE23</accession>
<evidence type="ECO:0000313" key="2">
    <source>
        <dbReference type="EMBL" id="PIK46233.1"/>
    </source>
</evidence>
<dbReference type="InterPro" id="IPR000653">
    <property type="entry name" value="DegT/StrS_aminotransferase"/>
</dbReference>
<dbReference type="OrthoDB" id="5955158at2759"/>
<organism evidence="2 3">
    <name type="scientific">Stichopus japonicus</name>
    <name type="common">Sea cucumber</name>
    <dbReference type="NCBI Taxonomy" id="307972"/>
    <lineage>
        <taxon>Eukaryota</taxon>
        <taxon>Metazoa</taxon>
        <taxon>Echinodermata</taxon>
        <taxon>Eleutherozoa</taxon>
        <taxon>Echinozoa</taxon>
        <taxon>Holothuroidea</taxon>
        <taxon>Aspidochirotacea</taxon>
        <taxon>Aspidochirotida</taxon>
        <taxon>Stichopodidae</taxon>
        <taxon>Apostichopus</taxon>
    </lineage>
</organism>
<dbReference type="Gene3D" id="3.40.640.10">
    <property type="entry name" value="Type I PLP-dependent aspartate aminotransferase-like (Major domain)"/>
    <property type="match status" value="1"/>
</dbReference>
<evidence type="ECO:0000313" key="3">
    <source>
        <dbReference type="Proteomes" id="UP000230750"/>
    </source>
</evidence>
<name>A0A2G8KE23_STIJA</name>
<dbReference type="InterPro" id="IPR015421">
    <property type="entry name" value="PyrdxlP-dep_Trfase_major"/>
</dbReference>
<dbReference type="Pfam" id="PF01041">
    <property type="entry name" value="DegT_DnrJ_EryC1"/>
    <property type="match status" value="1"/>
</dbReference>
<dbReference type="SUPFAM" id="SSF53383">
    <property type="entry name" value="PLP-dependent transferases"/>
    <property type="match status" value="1"/>
</dbReference>